<evidence type="ECO:0000313" key="13">
    <source>
        <dbReference type="Proteomes" id="UP000256763"/>
    </source>
</evidence>
<evidence type="ECO:0000313" key="12">
    <source>
        <dbReference type="EMBL" id="RFA35369.1"/>
    </source>
</evidence>
<keyword evidence="4 8" id="KW-0812">Transmembrane</keyword>
<feature type="chain" id="PRO_5017653736" description="TonB-dependent receptor plug domain-containing protein" evidence="10">
    <location>
        <begin position="46"/>
        <end position="388"/>
    </location>
</feature>
<dbReference type="PROSITE" id="PS52016">
    <property type="entry name" value="TONB_DEPENDENT_REC_3"/>
    <property type="match status" value="1"/>
</dbReference>
<name>A0A3E0WSK3_9GAMM</name>
<dbReference type="Proteomes" id="UP000256763">
    <property type="component" value="Unassembled WGS sequence"/>
</dbReference>
<dbReference type="Pfam" id="PF07715">
    <property type="entry name" value="Plug"/>
    <property type="match status" value="1"/>
</dbReference>
<comment type="subcellular location">
    <subcellularLocation>
        <location evidence="1 8">Cell outer membrane</location>
        <topology evidence="1 8">Multi-pass membrane protein</topology>
    </subcellularLocation>
</comment>
<dbReference type="GO" id="GO:0044718">
    <property type="term" value="P:siderophore transmembrane transport"/>
    <property type="evidence" value="ECO:0007669"/>
    <property type="project" value="TreeGrafter"/>
</dbReference>
<feature type="region of interest" description="Disordered" evidence="9">
    <location>
        <begin position="368"/>
        <end position="388"/>
    </location>
</feature>
<keyword evidence="3 8" id="KW-1134">Transmembrane beta strand</keyword>
<dbReference type="Gene3D" id="2.40.170.20">
    <property type="entry name" value="TonB-dependent receptor, beta-barrel domain"/>
    <property type="match status" value="1"/>
</dbReference>
<dbReference type="InterPro" id="IPR039426">
    <property type="entry name" value="TonB-dep_rcpt-like"/>
</dbReference>
<dbReference type="GO" id="GO:0009279">
    <property type="term" value="C:cell outer membrane"/>
    <property type="evidence" value="ECO:0007669"/>
    <property type="project" value="UniProtKB-SubCell"/>
</dbReference>
<proteinExistence type="inferred from homology"/>
<dbReference type="InterPro" id="IPR012910">
    <property type="entry name" value="Plug_dom"/>
</dbReference>
<feature type="signal peptide" evidence="10">
    <location>
        <begin position="1"/>
        <end position="45"/>
    </location>
</feature>
<evidence type="ECO:0000259" key="11">
    <source>
        <dbReference type="Pfam" id="PF07715"/>
    </source>
</evidence>
<dbReference type="PANTHER" id="PTHR30069:SF29">
    <property type="entry name" value="HEMOGLOBIN AND HEMOGLOBIN-HAPTOGLOBIN-BINDING PROTEIN 1-RELATED"/>
    <property type="match status" value="1"/>
</dbReference>
<dbReference type="EMBL" id="NFZW01000012">
    <property type="protein sequence ID" value="RFA35369.1"/>
    <property type="molecule type" value="Genomic_DNA"/>
</dbReference>
<evidence type="ECO:0000256" key="10">
    <source>
        <dbReference type="SAM" id="SignalP"/>
    </source>
</evidence>
<evidence type="ECO:0000256" key="3">
    <source>
        <dbReference type="ARBA" id="ARBA00022452"/>
    </source>
</evidence>
<sequence>MNKRCSLSTIATAEGTAKACPVTRKLTGVSLLVCLAALSPGHSTAAPVAQLSPLAIPGTATDSAEDAPVRTQVLTRAELEQRHSRNLNEALSLVPGLYLREIHGKEGQELWIQGLDADRVLILIDGERPAPTTGSSVDLTQIGVLDIERIEIIRGATSALYGSSAMGGVVNVITRQPESGFNYQLEAEIGSYDDKGVGNAPHTHRLGANLSGRSERFNYRLTADRRHDDGFILFPGATSQHGHRITHTNLSGRFGVDLNDRWSLELRPSYSEEDKRQPYRTQPGGAAFDKLETVESHRLSGALRYDRGDGGTGLLRLSGERFDNRVENNARLTDHRESVRKASLDSHALEIQWNEPLSDRQLATLGAGENTSACASSMHKPTATAKPP</sequence>
<evidence type="ECO:0000256" key="8">
    <source>
        <dbReference type="PROSITE-ProRule" id="PRU01360"/>
    </source>
</evidence>
<gene>
    <name evidence="12" type="ORF">CAL65_12880</name>
</gene>
<dbReference type="GO" id="GO:0015344">
    <property type="term" value="F:siderophore uptake transmembrane transporter activity"/>
    <property type="evidence" value="ECO:0007669"/>
    <property type="project" value="TreeGrafter"/>
</dbReference>
<evidence type="ECO:0000256" key="5">
    <source>
        <dbReference type="ARBA" id="ARBA00022729"/>
    </source>
</evidence>
<evidence type="ECO:0000256" key="6">
    <source>
        <dbReference type="ARBA" id="ARBA00023136"/>
    </source>
</evidence>
<dbReference type="InterPro" id="IPR036942">
    <property type="entry name" value="Beta-barrel_TonB_sf"/>
</dbReference>
<comment type="similarity">
    <text evidence="8">Belongs to the TonB-dependent receptor family.</text>
</comment>
<organism evidence="12 13">
    <name type="scientific">Alkalilimnicola ehrlichii</name>
    <dbReference type="NCBI Taxonomy" id="351052"/>
    <lineage>
        <taxon>Bacteria</taxon>
        <taxon>Pseudomonadati</taxon>
        <taxon>Pseudomonadota</taxon>
        <taxon>Gammaproteobacteria</taxon>
        <taxon>Chromatiales</taxon>
        <taxon>Ectothiorhodospiraceae</taxon>
        <taxon>Alkalilimnicola</taxon>
    </lineage>
</organism>
<evidence type="ECO:0000256" key="4">
    <source>
        <dbReference type="ARBA" id="ARBA00022692"/>
    </source>
</evidence>
<evidence type="ECO:0000256" key="9">
    <source>
        <dbReference type="SAM" id="MobiDB-lite"/>
    </source>
</evidence>
<dbReference type="PANTHER" id="PTHR30069">
    <property type="entry name" value="TONB-DEPENDENT OUTER MEMBRANE RECEPTOR"/>
    <property type="match status" value="1"/>
</dbReference>
<dbReference type="InterPro" id="IPR037066">
    <property type="entry name" value="Plug_dom_sf"/>
</dbReference>
<dbReference type="AlphaFoldDB" id="A0A3E0WSK3"/>
<protein>
    <recommendedName>
        <fullName evidence="11">TonB-dependent receptor plug domain-containing protein</fullName>
    </recommendedName>
</protein>
<dbReference type="SUPFAM" id="SSF56935">
    <property type="entry name" value="Porins"/>
    <property type="match status" value="1"/>
</dbReference>
<evidence type="ECO:0000256" key="7">
    <source>
        <dbReference type="ARBA" id="ARBA00023237"/>
    </source>
</evidence>
<keyword evidence="6 8" id="KW-0472">Membrane</keyword>
<keyword evidence="7 8" id="KW-0998">Cell outer membrane</keyword>
<evidence type="ECO:0000256" key="1">
    <source>
        <dbReference type="ARBA" id="ARBA00004571"/>
    </source>
</evidence>
<keyword evidence="13" id="KW-1185">Reference proteome</keyword>
<evidence type="ECO:0000256" key="2">
    <source>
        <dbReference type="ARBA" id="ARBA00022448"/>
    </source>
</evidence>
<dbReference type="Gene3D" id="2.170.130.10">
    <property type="entry name" value="TonB-dependent receptor, plug domain"/>
    <property type="match status" value="1"/>
</dbReference>
<keyword evidence="5 10" id="KW-0732">Signal</keyword>
<feature type="domain" description="TonB-dependent receptor plug" evidence="11">
    <location>
        <begin position="64"/>
        <end position="169"/>
    </location>
</feature>
<keyword evidence="2 8" id="KW-0813">Transport</keyword>
<reference evidence="13" key="1">
    <citation type="submission" date="2017-05" db="EMBL/GenBank/DDBJ databases">
        <authorList>
            <person name="Sharma S."/>
            <person name="Sidhu C."/>
            <person name="Pinnaka A.K."/>
        </authorList>
    </citation>
    <scope>NUCLEOTIDE SEQUENCE [LARGE SCALE GENOMIC DNA]</scope>
    <source>
        <strain evidence="13">AK93</strain>
    </source>
</reference>
<comment type="caution">
    <text evidence="12">The sequence shown here is derived from an EMBL/GenBank/DDBJ whole genome shotgun (WGS) entry which is preliminary data.</text>
</comment>
<accession>A0A3E0WSK3</accession>